<dbReference type="InterPro" id="IPR015720">
    <property type="entry name" value="Emp24-like"/>
</dbReference>
<dbReference type="GO" id="GO:0012505">
    <property type="term" value="C:endomembrane system"/>
    <property type="evidence" value="ECO:0007669"/>
    <property type="project" value="UniProtKB-SubCell"/>
</dbReference>
<keyword evidence="4 9" id="KW-0812">Transmembrane</keyword>
<dbReference type="SUPFAM" id="SSF101576">
    <property type="entry name" value="Supernatant protein factor (SPF), C-terminal domain"/>
    <property type="match status" value="1"/>
</dbReference>
<keyword evidence="5" id="KW-0732">Signal</keyword>
<keyword evidence="3" id="KW-0217">Developmental protein</keyword>
<dbReference type="PROSITE" id="PS50866">
    <property type="entry name" value="GOLD"/>
    <property type="match status" value="1"/>
</dbReference>
<comment type="subcellular location">
    <subcellularLocation>
        <location evidence="8">Endomembrane system</location>
        <topology evidence="8">Single-pass membrane protein</topology>
    </subcellularLocation>
    <subcellularLocation>
        <location evidence="1 9">Membrane</location>
        <topology evidence="1 9">Single-pass type I membrane protein</topology>
    </subcellularLocation>
</comment>
<dbReference type="InterPro" id="IPR009038">
    <property type="entry name" value="GOLD_dom"/>
</dbReference>
<keyword evidence="6" id="KW-1133">Transmembrane helix</keyword>
<keyword evidence="12" id="KW-1185">Reference proteome</keyword>
<dbReference type="Pfam" id="PF01105">
    <property type="entry name" value="EMP24_GP25L"/>
    <property type="match status" value="1"/>
</dbReference>
<evidence type="ECO:0000313" key="11">
    <source>
        <dbReference type="EMBL" id="KAB7501235.1"/>
    </source>
</evidence>
<dbReference type="PANTHER" id="PTHR22811">
    <property type="entry name" value="TRANSMEMBRANE EMP24 DOMAIN-CONTAINING PROTEIN"/>
    <property type="match status" value="1"/>
</dbReference>
<dbReference type="InterPro" id="IPR036598">
    <property type="entry name" value="GOLD_dom_sf"/>
</dbReference>
<evidence type="ECO:0000256" key="2">
    <source>
        <dbReference type="ARBA" id="ARBA00007104"/>
    </source>
</evidence>
<evidence type="ECO:0000256" key="3">
    <source>
        <dbReference type="ARBA" id="ARBA00022473"/>
    </source>
</evidence>
<dbReference type="Proteomes" id="UP000326759">
    <property type="component" value="Unassembled WGS sequence"/>
</dbReference>
<reference evidence="11 12" key="1">
    <citation type="journal article" date="2019" name="PLoS Biol.">
        <title>Sex chromosomes control vertical transmission of feminizing Wolbachia symbionts in an isopod.</title>
        <authorList>
            <person name="Becking T."/>
            <person name="Chebbi M.A."/>
            <person name="Giraud I."/>
            <person name="Moumen B."/>
            <person name="Laverre T."/>
            <person name="Caubet Y."/>
            <person name="Peccoud J."/>
            <person name="Gilbert C."/>
            <person name="Cordaux R."/>
        </authorList>
    </citation>
    <scope>NUCLEOTIDE SEQUENCE [LARGE SCALE GENOMIC DNA]</scope>
    <source>
        <strain evidence="11">ANa2</strain>
        <tissue evidence="11">Whole body excluding digestive tract and cuticle</tissue>
    </source>
</reference>
<dbReference type="SMART" id="SM01190">
    <property type="entry name" value="EMP24_GP25L"/>
    <property type="match status" value="1"/>
</dbReference>
<evidence type="ECO:0000256" key="8">
    <source>
        <dbReference type="ARBA" id="ARBA00037847"/>
    </source>
</evidence>
<dbReference type="OrthoDB" id="10037706at2759"/>
<evidence type="ECO:0000256" key="6">
    <source>
        <dbReference type="ARBA" id="ARBA00022989"/>
    </source>
</evidence>
<gene>
    <name evidence="11" type="primary">TMED6</name>
    <name evidence="11" type="ORF">Anas_00842</name>
</gene>
<proteinExistence type="inferred from homology"/>
<dbReference type="GO" id="GO:0016020">
    <property type="term" value="C:membrane"/>
    <property type="evidence" value="ECO:0007669"/>
    <property type="project" value="UniProtKB-SubCell"/>
</dbReference>
<evidence type="ECO:0000313" key="12">
    <source>
        <dbReference type="Proteomes" id="UP000326759"/>
    </source>
</evidence>
<evidence type="ECO:0000256" key="5">
    <source>
        <dbReference type="ARBA" id="ARBA00022729"/>
    </source>
</evidence>
<evidence type="ECO:0000256" key="7">
    <source>
        <dbReference type="ARBA" id="ARBA00023136"/>
    </source>
</evidence>
<accession>A0A5N5T845</accession>
<dbReference type="AlphaFoldDB" id="A0A5N5T845"/>
<dbReference type="EMBL" id="SEYY01011266">
    <property type="protein sequence ID" value="KAB7501235.1"/>
    <property type="molecule type" value="Genomic_DNA"/>
</dbReference>
<sequence>MIKVLQRPILYIRRKEIKSRNNTTVRVQRHHTCFSLYSNVLSEADWLYDNAPGIAMEYKVHIDPGKEDCYWQYVHPGAAIYVNMQVLKGGDGNAGLAVRNPKNEIVHPYQWVPNSEYEETSESGGYYSICIDNQFSRFAGKLINLYITTFRFDEWEKYAKEVEQLDIGVNNFTQSISRVDQRIHEMRQYQSNSKAREGRDYQLLLDNNTYIQYWSFAQCITILVTCTVQVLSIRKFFTDGSSNNKRVKA</sequence>
<comment type="caution">
    <text evidence="11">The sequence shown here is derived from an EMBL/GenBank/DDBJ whole genome shotgun (WGS) entry which is preliminary data.</text>
</comment>
<keyword evidence="7" id="KW-0472">Membrane</keyword>
<comment type="similarity">
    <text evidence="2 9">Belongs to the EMP24/GP25L family.</text>
</comment>
<evidence type="ECO:0000256" key="4">
    <source>
        <dbReference type="ARBA" id="ARBA00022692"/>
    </source>
</evidence>
<protein>
    <submittedName>
        <fullName evidence="11">Transmembrane emp24 domain-containing protein 6</fullName>
    </submittedName>
</protein>
<feature type="domain" description="GOLD" evidence="10">
    <location>
        <begin position="67"/>
        <end position="149"/>
    </location>
</feature>
<organism evidence="11 12">
    <name type="scientific">Armadillidium nasatum</name>
    <dbReference type="NCBI Taxonomy" id="96803"/>
    <lineage>
        <taxon>Eukaryota</taxon>
        <taxon>Metazoa</taxon>
        <taxon>Ecdysozoa</taxon>
        <taxon>Arthropoda</taxon>
        <taxon>Crustacea</taxon>
        <taxon>Multicrustacea</taxon>
        <taxon>Malacostraca</taxon>
        <taxon>Eumalacostraca</taxon>
        <taxon>Peracarida</taxon>
        <taxon>Isopoda</taxon>
        <taxon>Oniscidea</taxon>
        <taxon>Crinocheta</taxon>
        <taxon>Armadillidiidae</taxon>
        <taxon>Armadillidium</taxon>
    </lineage>
</organism>
<evidence type="ECO:0000259" key="10">
    <source>
        <dbReference type="PROSITE" id="PS50866"/>
    </source>
</evidence>
<evidence type="ECO:0000256" key="1">
    <source>
        <dbReference type="ARBA" id="ARBA00004479"/>
    </source>
</evidence>
<evidence type="ECO:0000256" key="9">
    <source>
        <dbReference type="RuleBase" id="RU003827"/>
    </source>
</evidence>
<name>A0A5N5T845_9CRUS</name>